<feature type="compositionally biased region" description="Low complexity" evidence="1">
    <location>
        <begin position="48"/>
        <end position="79"/>
    </location>
</feature>
<feature type="compositionally biased region" description="Polar residues" evidence="1">
    <location>
        <begin position="80"/>
        <end position="95"/>
    </location>
</feature>
<dbReference type="Proteomes" id="UP001595075">
    <property type="component" value="Unassembled WGS sequence"/>
</dbReference>
<reference evidence="2 3" key="1">
    <citation type="journal article" date="2024" name="Commun. Biol.">
        <title>Comparative genomic analysis of thermophilic fungi reveals convergent evolutionary adaptations and gene losses.</title>
        <authorList>
            <person name="Steindorff A.S."/>
            <person name="Aguilar-Pontes M.V."/>
            <person name="Robinson A.J."/>
            <person name="Andreopoulos B."/>
            <person name="LaButti K."/>
            <person name="Kuo A."/>
            <person name="Mondo S."/>
            <person name="Riley R."/>
            <person name="Otillar R."/>
            <person name="Haridas S."/>
            <person name="Lipzen A."/>
            <person name="Grimwood J."/>
            <person name="Schmutz J."/>
            <person name="Clum A."/>
            <person name="Reid I.D."/>
            <person name="Moisan M.C."/>
            <person name="Butler G."/>
            <person name="Nguyen T.T.M."/>
            <person name="Dewar K."/>
            <person name="Conant G."/>
            <person name="Drula E."/>
            <person name="Henrissat B."/>
            <person name="Hansel C."/>
            <person name="Singer S."/>
            <person name="Hutchinson M.I."/>
            <person name="de Vries R.P."/>
            <person name="Natvig D.O."/>
            <person name="Powell A.J."/>
            <person name="Tsang A."/>
            <person name="Grigoriev I.V."/>
        </authorList>
    </citation>
    <scope>NUCLEOTIDE SEQUENCE [LARGE SCALE GENOMIC DNA]</scope>
    <source>
        <strain evidence="2 3">CBS 494.80</strain>
    </source>
</reference>
<keyword evidence="3" id="KW-1185">Reference proteome</keyword>
<dbReference type="EMBL" id="JAZHXI010000008">
    <property type="protein sequence ID" value="KAL2069138.1"/>
    <property type="molecule type" value="Genomic_DNA"/>
</dbReference>
<proteinExistence type="predicted"/>
<evidence type="ECO:0000256" key="1">
    <source>
        <dbReference type="SAM" id="MobiDB-lite"/>
    </source>
</evidence>
<organism evidence="2 3">
    <name type="scientific">Oculimacula yallundae</name>
    <dbReference type="NCBI Taxonomy" id="86028"/>
    <lineage>
        <taxon>Eukaryota</taxon>
        <taxon>Fungi</taxon>
        <taxon>Dikarya</taxon>
        <taxon>Ascomycota</taxon>
        <taxon>Pezizomycotina</taxon>
        <taxon>Leotiomycetes</taxon>
        <taxon>Helotiales</taxon>
        <taxon>Ploettnerulaceae</taxon>
        <taxon>Oculimacula</taxon>
    </lineage>
</organism>
<feature type="compositionally biased region" description="Basic and acidic residues" evidence="1">
    <location>
        <begin position="1"/>
        <end position="12"/>
    </location>
</feature>
<accession>A0ABR4CGQ7</accession>
<protein>
    <submittedName>
        <fullName evidence="2">Uncharacterized protein</fullName>
    </submittedName>
</protein>
<evidence type="ECO:0000313" key="2">
    <source>
        <dbReference type="EMBL" id="KAL2069138.1"/>
    </source>
</evidence>
<evidence type="ECO:0000313" key="3">
    <source>
        <dbReference type="Proteomes" id="UP001595075"/>
    </source>
</evidence>
<gene>
    <name evidence="2" type="ORF">VTL71DRAFT_15476</name>
</gene>
<feature type="compositionally biased region" description="Acidic residues" evidence="1">
    <location>
        <begin position="102"/>
        <end position="114"/>
    </location>
</feature>
<comment type="caution">
    <text evidence="2">The sequence shown here is derived from an EMBL/GenBank/DDBJ whole genome shotgun (WGS) entry which is preliminary data.</text>
</comment>
<feature type="region of interest" description="Disordered" evidence="1">
    <location>
        <begin position="41"/>
        <end position="159"/>
    </location>
</feature>
<sequence>MSTNKSIRDFFKPKAVMEPAVPAPASAFKVPLVPAMRSGNIPALNRQTAPPTSSAPKSSDYTSSLSPPPSSEASEMPQSQQKESTPFRSLSANSSSEREIQNSDDEDDSDDSLEELSSILATRFPNSASRPKTLGDKPMPSTPAPRYKTRTKNFHVSPMPVLSKKKFDLKSLVSHAQDDEASEVSSKRYKAMMEEADIDEDDEHSPDPAKRGKFNHSALLESVVAGGEEGNAHRVARAIQRTEATVSEQRCYFFETGANRTKPQRKPFPVASVPPLWKDVLVDPRMRQQTFVFGFAEDMVTMGQELPDELFLWMLDEVSVETRDPLRTSYLSVMRQSHDQIQKLITINAIWSMFLRLGASPKSNLIEIMKPVNKIKDPYPKRNWANLLSIIKFFAQISKLLDEKPRRYLIFMFLKMSMDRIVAENVDIQDSLQDAIAQLCHYITDWQETCILVCENLFNSTSSAPFRLQIVESIPSTSPRTHDLRRRLALCFFHASTSYAQKNGYHSTTIKSLMGTLQTSRFQIRHQKDDDPGTDYQELRALIYLLDVAIDDGLSSDRDVSDKEQEAMHNEDVEEFGRQLDWIGSKIQTGGAAFFTRLDTKEALTMVQQRAVGMLRTKPKPRNAWYDPEEGKKVEDFKREQKGMASFLKKEPED</sequence>
<name>A0ABR4CGQ7_9HELO</name>
<feature type="region of interest" description="Disordered" evidence="1">
    <location>
        <begin position="1"/>
        <end position="27"/>
    </location>
</feature>